<sequence>MISWWSILSKAHLRRHRGKSIGRGVVCTDPEAQVVIALDVKLVSKQHLFRTDVHRVRGAAEDILAVLGIGNLSSGSPVEDGTTPSVDVDGEASGVDITCVGFRPPIAIFVNVKHVEETDDLWRGDKRTREVDATLSSDPALAGRAVLFGGEPTALVFEVCRADDEPIDATRVKCGGPPRIEVNGERFPGYVRGVSTDADVSRAAYIERA</sequence>
<dbReference type="EMBL" id="JADOXO010000226">
    <property type="protein sequence ID" value="KAF9808977.1"/>
    <property type="molecule type" value="Genomic_DNA"/>
</dbReference>
<reference evidence="1" key="1">
    <citation type="submission" date="2020-11" db="EMBL/GenBank/DDBJ databases">
        <authorList>
            <person name="Koelle M."/>
            <person name="Horta M.A.C."/>
            <person name="Nowrousian M."/>
            <person name="Ohm R.A."/>
            <person name="Benz P."/>
            <person name="Pilgard A."/>
        </authorList>
    </citation>
    <scope>NUCLEOTIDE SEQUENCE</scope>
    <source>
        <strain evidence="1">FPRL280</strain>
    </source>
</reference>
<proteinExistence type="predicted"/>
<comment type="caution">
    <text evidence="1">The sequence shown here is derived from an EMBL/GenBank/DDBJ whole genome shotgun (WGS) entry which is preliminary data.</text>
</comment>
<evidence type="ECO:0000313" key="1">
    <source>
        <dbReference type="EMBL" id="KAF9808977.1"/>
    </source>
</evidence>
<gene>
    <name evidence="1" type="ORF">IEO21_07666</name>
</gene>
<name>A0A8H7TZJ5_9APHY</name>
<organism evidence="1 2">
    <name type="scientific">Rhodonia placenta</name>
    <dbReference type="NCBI Taxonomy" id="104341"/>
    <lineage>
        <taxon>Eukaryota</taxon>
        <taxon>Fungi</taxon>
        <taxon>Dikarya</taxon>
        <taxon>Basidiomycota</taxon>
        <taxon>Agaricomycotina</taxon>
        <taxon>Agaricomycetes</taxon>
        <taxon>Polyporales</taxon>
        <taxon>Adustoporiaceae</taxon>
        <taxon>Rhodonia</taxon>
    </lineage>
</organism>
<accession>A0A8H7TZJ5</accession>
<dbReference type="AlphaFoldDB" id="A0A8H7TZJ5"/>
<evidence type="ECO:0000313" key="2">
    <source>
        <dbReference type="Proteomes" id="UP000639403"/>
    </source>
</evidence>
<protein>
    <submittedName>
        <fullName evidence="1">Uncharacterized protein</fullName>
    </submittedName>
</protein>
<reference evidence="1" key="2">
    <citation type="journal article" name="Front. Microbiol.">
        <title>Degradative Capacity of Two Strains of Rhodonia placenta: From Phenotype to Genotype.</title>
        <authorList>
            <person name="Kolle M."/>
            <person name="Horta M.A.C."/>
            <person name="Nowrousian M."/>
            <person name="Ohm R.A."/>
            <person name="Benz J.P."/>
            <person name="Pilgard A."/>
        </authorList>
    </citation>
    <scope>NUCLEOTIDE SEQUENCE</scope>
    <source>
        <strain evidence="1">FPRL280</strain>
    </source>
</reference>
<dbReference type="Proteomes" id="UP000639403">
    <property type="component" value="Unassembled WGS sequence"/>
</dbReference>